<keyword evidence="1" id="KW-0472">Membrane</keyword>
<feature type="transmembrane region" description="Helical" evidence="1">
    <location>
        <begin position="46"/>
        <end position="70"/>
    </location>
</feature>
<keyword evidence="1" id="KW-0812">Transmembrane</keyword>
<accession>A0ABT7PM79</accession>
<evidence type="ECO:0000256" key="1">
    <source>
        <dbReference type="SAM" id="Phobius"/>
    </source>
</evidence>
<reference evidence="2 3" key="1">
    <citation type="submission" date="2023-06" db="EMBL/GenBank/DDBJ databases">
        <title>Roseiconus lacunae JC819 isolated from Gulf of Mannar region, Tamil Nadu.</title>
        <authorList>
            <person name="Pk S."/>
            <person name="Ch S."/>
            <person name="Ch V.R."/>
        </authorList>
    </citation>
    <scope>NUCLEOTIDE SEQUENCE [LARGE SCALE GENOMIC DNA]</scope>
    <source>
        <strain evidence="2 3">JC819</strain>
    </source>
</reference>
<dbReference type="EMBL" id="JASZZN010000015">
    <property type="protein sequence ID" value="MDM4017608.1"/>
    <property type="molecule type" value="Genomic_DNA"/>
</dbReference>
<dbReference type="Proteomes" id="UP001239462">
    <property type="component" value="Unassembled WGS sequence"/>
</dbReference>
<feature type="transmembrane region" description="Helical" evidence="1">
    <location>
        <begin position="12"/>
        <end position="34"/>
    </location>
</feature>
<comment type="caution">
    <text evidence="2">The sequence shown here is derived from an EMBL/GenBank/DDBJ whole genome shotgun (WGS) entry which is preliminary data.</text>
</comment>
<keyword evidence="1" id="KW-1133">Transmembrane helix</keyword>
<dbReference type="RefSeq" id="WP_289165106.1">
    <property type="nucleotide sequence ID" value="NZ_JASZZN010000015.1"/>
</dbReference>
<feature type="transmembrane region" description="Helical" evidence="1">
    <location>
        <begin position="118"/>
        <end position="141"/>
    </location>
</feature>
<evidence type="ECO:0000313" key="3">
    <source>
        <dbReference type="Proteomes" id="UP001239462"/>
    </source>
</evidence>
<sequence length="172" mass="18042">MLNLPSSSSNLISLKGTIAVAAAWLFGLGLTLLASEHVESSLSEMLVAVCVGSGLIAFAASLPGALIEAFRRKPVAGSPDRVLPVTAGFFVGVLIRLAGTVALAALCRYQLPASSEQIAAAILLWYVYLTAVEVVTLAFALSDYAFQKRDSLLSSGREFAEPSRSKVNPSVQ</sequence>
<evidence type="ECO:0000313" key="2">
    <source>
        <dbReference type="EMBL" id="MDM4017608.1"/>
    </source>
</evidence>
<gene>
    <name evidence="2" type="ORF">QTN89_19320</name>
</gene>
<protein>
    <submittedName>
        <fullName evidence="2">Uncharacterized protein</fullName>
    </submittedName>
</protein>
<proteinExistence type="predicted"/>
<feature type="transmembrane region" description="Helical" evidence="1">
    <location>
        <begin position="82"/>
        <end position="106"/>
    </location>
</feature>
<organism evidence="2 3">
    <name type="scientific">Roseiconus lacunae</name>
    <dbReference type="NCBI Taxonomy" id="2605694"/>
    <lineage>
        <taxon>Bacteria</taxon>
        <taxon>Pseudomonadati</taxon>
        <taxon>Planctomycetota</taxon>
        <taxon>Planctomycetia</taxon>
        <taxon>Pirellulales</taxon>
        <taxon>Pirellulaceae</taxon>
        <taxon>Roseiconus</taxon>
    </lineage>
</organism>
<name>A0ABT7PM79_9BACT</name>
<keyword evidence="3" id="KW-1185">Reference proteome</keyword>